<dbReference type="Proteomes" id="UP001160625">
    <property type="component" value="Unassembled WGS sequence"/>
</dbReference>
<comment type="caution">
    <text evidence="1">The sequence shown here is derived from an EMBL/GenBank/DDBJ whole genome shotgun (WGS) entry which is preliminary data.</text>
</comment>
<proteinExistence type="predicted"/>
<name>A0ABT6N6F8_9SPHN</name>
<organism evidence="1 2">
    <name type="scientific">Sphingomonas oryzagri</name>
    <dbReference type="NCBI Taxonomy" id="3042314"/>
    <lineage>
        <taxon>Bacteria</taxon>
        <taxon>Pseudomonadati</taxon>
        <taxon>Pseudomonadota</taxon>
        <taxon>Alphaproteobacteria</taxon>
        <taxon>Sphingomonadales</taxon>
        <taxon>Sphingomonadaceae</taxon>
        <taxon>Sphingomonas</taxon>
    </lineage>
</organism>
<dbReference type="RefSeq" id="WP_281046028.1">
    <property type="nucleotide sequence ID" value="NZ_JARYGZ010000003.1"/>
</dbReference>
<accession>A0ABT6N6F8</accession>
<sequence>MTESLASKRAEFERHLWDHAADEFQAQFDERRELTKNEVAFLVQVRSWVVEPDEAGILNKLGAALRNDEDRIAVLLQVCGLTRNKILTDLRASGSAAGLTIPSSYRKIASTNGWNIAGPYLLKRLRAVLGQFDQNGPALEGLFQSLNQATWPGYIRQQRAKLSGHEAEYRVANLLSSLGVPFSPEEKAENPLCRDAQIDGISFDLVIPSARNPAIVVKSTVHTANIGQYGESKDHLEMSEARDWIDSRYASHGKPTLLAFVDGVGFRSNRAGLDGVLTKSDEFCQFKSLWKVVVIVAKRLGLPLHVALPRSIQREFAPFITRWNAHDIVMDQENLRSTVGWLEAGEGLVTRTD</sequence>
<dbReference type="EMBL" id="JARYGZ010000003">
    <property type="protein sequence ID" value="MDH7640680.1"/>
    <property type="molecule type" value="Genomic_DNA"/>
</dbReference>
<keyword evidence="2" id="KW-1185">Reference proteome</keyword>
<protein>
    <submittedName>
        <fullName evidence="1">Uncharacterized protein</fullName>
    </submittedName>
</protein>
<reference evidence="1" key="1">
    <citation type="submission" date="2023-04" db="EMBL/GenBank/DDBJ databases">
        <title>Sphingomonas sp. MAHUQ-71 isolated from rice field.</title>
        <authorList>
            <person name="Huq M.A."/>
        </authorList>
    </citation>
    <scope>NUCLEOTIDE SEQUENCE</scope>
    <source>
        <strain evidence="1">MAHUQ-71</strain>
    </source>
</reference>
<evidence type="ECO:0000313" key="1">
    <source>
        <dbReference type="EMBL" id="MDH7640680.1"/>
    </source>
</evidence>
<gene>
    <name evidence="1" type="ORF">QGN17_18245</name>
</gene>
<evidence type="ECO:0000313" key="2">
    <source>
        <dbReference type="Proteomes" id="UP001160625"/>
    </source>
</evidence>